<organism evidence="1 2">
    <name type="scientific">Malus domestica</name>
    <name type="common">Apple</name>
    <name type="synonym">Pyrus malus</name>
    <dbReference type="NCBI Taxonomy" id="3750"/>
    <lineage>
        <taxon>Eukaryota</taxon>
        <taxon>Viridiplantae</taxon>
        <taxon>Streptophyta</taxon>
        <taxon>Embryophyta</taxon>
        <taxon>Tracheophyta</taxon>
        <taxon>Spermatophyta</taxon>
        <taxon>Magnoliopsida</taxon>
        <taxon>eudicotyledons</taxon>
        <taxon>Gunneridae</taxon>
        <taxon>Pentapetalae</taxon>
        <taxon>rosids</taxon>
        <taxon>fabids</taxon>
        <taxon>Rosales</taxon>
        <taxon>Rosaceae</taxon>
        <taxon>Amygdaloideae</taxon>
        <taxon>Maleae</taxon>
        <taxon>Malus</taxon>
    </lineage>
</organism>
<sequence>CSFLSLHRDPTGYPDLFTQTTNPSLYRFVAVHGLNSTSLIVHHRKFKNPRDPFHQNSNRHLNLPFPNTRGHRFSPNVLRYFSPATPPPAHSHSAASNLGWYLVA</sequence>
<protein>
    <submittedName>
        <fullName evidence="1">Uncharacterized protein</fullName>
    </submittedName>
</protein>
<gene>
    <name evidence="1" type="ORF">DVH24_014016</name>
</gene>
<dbReference type="AlphaFoldDB" id="A0A498JD40"/>
<dbReference type="EMBL" id="RDQH01000333">
    <property type="protein sequence ID" value="RXH93440.1"/>
    <property type="molecule type" value="Genomic_DNA"/>
</dbReference>
<evidence type="ECO:0000313" key="2">
    <source>
        <dbReference type="Proteomes" id="UP000290289"/>
    </source>
</evidence>
<reference evidence="1 2" key="1">
    <citation type="submission" date="2018-10" db="EMBL/GenBank/DDBJ databases">
        <title>A high-quality apple genome assembly.</title>
        <authorList>
            <person name="Hu J."/>
        </authorList>
    </citation>
    <scope>NUCLEOTIDE SEQUENCE [LARGE SCALE GENOMIC DNA]</scope>
    <source>
        <strain evidence="2">cv. HFTH1</strain>
        <tissue evidence="1">Young leaf</tissue>
    </source>
</reference>
<accession>A0A498JD40</accession>
<proteinExistence type="predicted"/>
<keyword evidence="2" id="KW-1185">Reference proteome</keyword>
<dbReference type="Proteomes" id="UP000290289">
    <property type="component" value="Chromosome 7"/>
</dbReference>
<feature type="non-terminal residue" evidence="1">
    <location>
        <position position="1"/>
    </location>
</feature>
<comment type="caution">
    <text evidence="1">The sequence shown here is derived from an EMBL/GenBank/DDBJ whole genome shotgun (WGS) entry which is preliminary data.</text>
</comment>
<evidence type="ECO:0000313" key="1">
    <source>
        <dbReference type="EMBL" id="RXH93440.1"/>
    </source>
</evidence>
<name>A0A498JD40_MALDO</name>